<keyword evidence="3" id="KW-1185">Reference proteome</keyword>
<sequence>MNAKTDHAAIQPLLDYFDGILPITPEEKQLVLSKFHPHLYLKKQYALQHGDVCQYFNFIVRGCMRLYQVDNEGAIHILQFATENHWIQDLASFHKGTPSKLDIDALEETVVLRITRNDLVDLYLNGQHFNRIFRVLLENSFMVQQERLSQLFSSTAEERYQSFQETYPHLLTRLSQVQIASYLGVTPEFLSRIRSKMAKG</sequence>
<dbReference type="InterPro" id="IPR018490">
    <property type="entry name" value="cNMP-bd_dom_sf"/>
</dbReference>
<dbReference type="RefSeq" id="WP_073133340.1">
    <property type="nucleotide sequence ID" value="NZ_FQWQ01000001.1"/>
</dbReference>
<dbReference type="GO" id="GO:0016301">
    <property type="term" value="F:kinase activity"/>
    <property type="evidence" value="ECO:0007669"/>
    <property type="project" value="UniProtKB-KW"/>
</dbReference>
<keyword evidence="2" id="KW-0808">Transferase</keyword>
<accession>A0A1M5N0R9</accession>
<dbReference type="OrthoDB" id="1933280at2"/>
<keyword evidence="2" id="KW-0418">Kinase</keyword>
<dbReference type="Pfam" id="PF00027">
    <property type="entry name" value="cNMP_binding"/>
    <property type="match status" value="1"/>
</dbReference>
<proteinExistence type="predicted"/>
<dbReference type="AlphaFoldDB" id="A0A1M5N0R9"/>
<dbReference type="InterPro" id="IPR014710">
    <property type="entry name" value="RmlC-like_jellyroll"/>
</dbReference>
<dbReference type="Gene3D" id="2.60.120.10">
    <property type="entry name" value="Jelly Rolls"/>
    <property type="match status" value="1"/>
</dbReference>
<gene>
    <name evidence="2" type="ORF">SAMN04488109_2044</name>
</gene>
<evidence type="ECO:0000313" key="2">
    <source>
        <dbReference type="EMBL" id="SHG83166.1"/>
    </source>
</evidence>
<organism evidence="2 3">
    <name type="scientific">Chryseolinea serpens</name>
    <dbReference type="NCBI Taxonomy" id="947013"/>
    <lineage>
        <taxon>Bacteria</taxon>
        <taxon>Pseudomonadati</taxon>
        <taxon>Bacteroidota</taxon>
        <taxon>Cytophagia</taxon>
        <taxon>Cytophagales</taxon>
        <taxon>Fulvivirgaceae</taxon>
        <taxon>Chryseolinea</taxon>
    </lineage>
</organism>
<dbReference type="Proteomes" id="UP000184212">
    <property type="component" value="Unassembled WGS sequence"/>
</dbReference>
<dbReference type="SUPFAM" id="SSF51206">
    <property type="entry name" value="cAMP-binding domain-like"/>
    <property type="match status" value="1"/>
</dbReference>
<dbReference type="InterPro" id="IPR000595">
    <property type="entry name" value="cNMP-bd_dom"/>
</dbReference>
<dbReference type="EMBL" id="FQWQ01000001">
    <property type="protein sequence ID" value="SHG83166.1"/>
    <property type="molecule type" value="Genomic_DNA"/>
</dbReference>
<reference evidence="2 3" key="1">
    <citation type="submission" date="2016-11" db="EMBL/GenBank/DDBJ databases">
        <authorList>
            <person name="Jaros S."/>
            <person name="Januszkiewicz K."/>
            <person name="Wedrychowicz H."/>
        </authorList>
    </citation>
    <scope>NUCLEOTIDE SEQUENCE [LARGE SCALE GENOMIC DNA]</scope>
    <source>
        <strain evidence="2 3">DSM 24574</strain>
    </source>
</reference>
<dbReference type="SMART" id="SM00100">
    <property type="entry name" value="cNMP"/>
    <property type="match status" value="1"/>
</dbReference>
<dbReference type="STRING" id="947013.SAMN04488109_2044"/>
<evidence type="ECO:0000259" key="1">
    <source>
        <dbReference type="PROSITE" id="PS50042"/>
    </source>
</evidence>
<dbReference type="CDD" id="cd00038">
    <property type="entry name" value="CAP_ED"/>
    <property type="match status" value="1"/>
</dbReference>
<feature type="domain" description="Cyclic nucleotide-binding" evidence="1">
    <location>
        <begin position="23"/>
        <end position="122"/>
    </location>
</feature>
<evidence type="ECO:0000313" key="3">
    <source>
        <dbReference type="Proteomes" id="UP000184212"/>
    </source>
</evidence>
<dbReference type="PROSITE" id="PS50042">
    <property type="entry name" value="CNMP_BINDING_3"/>
    <property type="match status" value="1"/>
</dbReference>
<name>A0A1M5N0R9_9BACT</name>
<protein>
    <submittedName>
        <fullName evidence="2">cAMP-binding domain of CRP or a regulatory subunit of cAMP-dependent protein kinases</fullName>
    </submittedName>
</protein>